<name>A0A0D8J1U4_9FIRM</name>
<dbReference type="InterPro" id="IPR000182">
    <property type="entry name" value="GNAT_dom"/>
</dbReference>
<dbReference type="PANTHER" id="PTHR43420:SF47">
    <property type="entry name" value="N-ACETYLTRANSFERASE DOMAIN-CONTAINING PROTEIN"/>
    <property type="match status" value="1"/>
</dbReference>
<evidence type="ECO:0000313" key="4">
    <source>
        <dbReference type="EMBL" id="KJF40699.1"/>
    </source>
</evidence>
<gene>
    <name evidence="4" type="ORF">TQ39_05685</name>
</gene>
<reference evidence="4" key="1">
    <citation type="submission" date="2015-02" db="EMBL/GenBank/DDBJ databases">
        <title>A novel member of the family Ruminococcaceae isolated from human feces.</title>
        <authorList>
            <person name="Shkoporov A.N."/>
            <person name="Chaplin A.V."/>
            <person name="Motuzova O.V."/>
            <person name="Kafarskaia L.I."/>
            <person name="Khokhlova E.V."/>
            <person name="Efimov B.A."/>
        </authorList>
    </citation>
    <scope>NUCLEOTIDE SEQUENCE [LARGE SCALE GENOMIC DNA]</scope>
    <source>
        <strain evidence="4">585-1</strain>
    </source>
</reference>
<feature type="domain" description="N-acetyltransferase" evidence="3">
    <location>
        <begin position="2"/>
        <end position="148"/>
    </location>
</feature>
<keyword evidence="1 4" id="KW-0808">Transferase</keyword>
<comment type="caution">
    <text evidence="4">The sequence shown here is derived from an EMBL/GenBank/DDBJ whole genome shotgun (WGS) entry which is preliminary data.</text>
</comment>
<evidence type="ECO:0000313" key="5">
    <source>
        <dbReference type="Proteomes" id="UP000032483"/>
    </source>
</evidence>
<evidence type="ECO:0000259" key="3">
    <source>
        <dbReference type="PROSITE" id="PS51186"/>
    </source>
</evidence>
<dbReference type="SUPFAM" id="SSF55729">
    <property type="entry name" value="Acyl-CoA N-acyltransferases (Nat)"/>
    <property type="match status" value="1"/>
</dbReference>
<dbReference type="PANTHER" id="PTHR43420">
    <property type="entry name" value="ACETYLTRANSFERASE"/>
    <property type="match status" value="1"/>
</dbReference>
<dbReference type="GeneID" id="42856114"/>
<proteinExistence type="predicted"/>
<dbReference type="GO" id="GO:0016747">
    <property type="term" value="F:acyltransferase activity, transferring groups other than amino-acyl groups"/>
    <property type="evidence" value="ECO:0007669"/>
    <property type="project" value="InterPro"/>
</dbReference>
<dbReference type="Pfam" id="PF00583">
    <property type="entry name" value="Acetyltransf_1"/>
    <property type="match status" value="1"/>
</dbReference>
<dbReference type="RefSeq" id="WP_050004838.1">
    <property type="nucleotide sequence ID" value="NZ_CAOJUJ010000010.1"/>
</dbReference>
<sequence>MIKLTQIDETNFLECFALRLDNGQERFVSSPIRSLAQAYVYRDQCMPFGIYAGDKMIGYVMVIYDREEQTYNIWHFMIDAAHQRKGYGKAALAQVIRYIKTKPFGPSGTVLLTCSPENQAAYALYTDFGFCPTGRCDGKEQELCLKLAPARPNTEIKV</sequence>
<dbReference type="InterPro" id="IPR016181">
    <property type="entry name" value="Acyl_CoA_acyltransferase"/>
</dbReference>
<evidence type="ECO:0000256" key="1">
    <source>
        <dbReference type="ARBA" id="ARBA00022679"/>
    </source>
</evidence>
<evidence type="ECO:0000256" key="2">
    <source>
        <dbReference type="ARBA" id="ARBA00023315"/>
    </source>
</evidence>
<dbReference type="Gene3D" id="3.40.630.30">
    <property type="match status" value="1"/>
</dbReference>
<keyword evidence="2" id="KW-0012">Acyltransferase</keyword>
<organism evidence="4 5">
    <name type="scientific">Ruthenibacterium lactatiformans</name>
    <dbReference type="NCBI Taxonomy" id="1550024"/>
    <lineage>
        <taxon>Bacteria</taxon>
        <taxon>Bacillati</taxon>
        <taxon>Bacillota</taxon>
        <taxon>Clostridia</taxon>
        <taxon>Eubacteriales</taxon>
        <taxon>Oscillospiraceae</taxon>
        <taxon>Ruthenibacterium</taxon>
    </lineage>
</organism>
<keyword evidence="5" id="KW-1185">Reference proteome</keyword>
<dbReference type="AlphaFoldDB" id="A0A0D8J1U4"/>
<accession>A0A0D8J1U4</accession>
<dbReference type="Proteomes" id="UP000032483">
    <property type="component" value="Unassembled WGS sequence"/>
</dbReference>
<dbReference type="EMBL" id="JXXK01000005">
    <property type="protein sequence ID" value="KJF40699.1"/>
    <property type="molecule type" value="Genomic_DNA"/>
</dbReference>
<dbReference type="CDD" id="cd04301">
    <property type="entry name" value="NAT_SF"/>
    <property type="match status" value="1"/>
</dbReference>
<dbReference type="InterPro" id="IPR050680">
    <property type="entry name" value="YpeA/RimI_acetyltransf"/>
</dbReference>
<protein>
    <submittedName>
        <fullName evidence="4">GNAT family acetyltransferase</fullName>
    </submittedName>
</protein>
<dbReference type="PROSITE" id="PS51186">
    <property type="entry name" value="GNAT"/>
    <property type="match status" value="1"/>
</dbReference>